<dbReference type="RefSeq" id="WP_254607519.1">
    <property type="nucleotide sequence ID" value="NZ_JABTYI010000028.1"/>
</dbReference>
<evidence type="ECO:0000313" key="3">
    <source>
        <dbReference type="Proteomes" id="UP000556201"/>
    </source>
</evidence>
<organism evidence="2 3">
    <name type="scientific">Brevundimonas vesicularis</name>
    <name type="common">Pseudomonas vesicularis</name>
    <dbReference type="NCBI Taxonomy" id="41276"/>
    <lineage>
        <taxon>Bacteria</taxon>
        <taxon>Pseudomonadati</taxon>
        <taxon>Pseudomonadota</taxon>
        <taxon>Alphaproteobacteria</taxon>
        <taxon>Caulobacterales</taxon>
        <taxon>Caulobacteraceae</taxon>
        <taxon>Brevundimonas</taxon>
    </lineage>
</organism>
<dbReference type="Proteomes" id="UP000556201">
    <property type="component" value="Unassembled WGS sequence"/>
</dbReference>
<accession>A0A7W9FWW1</accession>
<keyword evidence="1" id="KW-0732">Signal</keyword>
<comment type="caution">
    <text evidence="2">The sequence shown here is derived from an EMBL/GenBank/DDBJ whole genome shotgun (WGS) entry which is preliminary data.</text>
</comment>
<proteinExistence type="predicted"/>
<reference evidence="2 3" key="1">
    <citation type="submission" date="2020-08" db="EMBL/GenBank/DDBJ databases">
        <title>Functional genomics of gut bacteria from endangered species of beetles.</title>
        <authorList>
            <person name="Carlos-Shanley C."/>
        </authorList>
    </citation>
    <scope>NUCLEOTIDE SEQUENCE [LARGE SCALE GENOMIC DNA]</scope>
    <source>
        <strain evidence="2 3">S00192</strain>
    </source>
</reference>
<evidence type="ECO:0000313" key="2">
    <source>
        <dbReference type="EMBL" id="MBB5772956.1"/>
    </source>
</evidence>
<feature type="signal peptide" evidence="1">
    <location>
        <begin position="1"/>
        <end position="23"/>
    </location>
</feature>
<protein>
    <submittedName>
        <fullName evidence="2">Uncharacterized protein</fullName>
    </submittedName>
</protein>
<feature type="chain" id="PRO_5030760256" evidence="1">
    <location>
        <begin position="24"/>
        <end position="100"/>
    </location>
</feature>
<dbReference type="EMBL" id="JACHLJ010000004">
    <property type="protein sequence ID" value="MBB5772956.1"/>
    <property type="molecule type" value="Genomic_DNA"/>
</dbReference>
<dbReference type="AlphaFoldDB" id="A0A7W9FWW1"/>
<evidence type="ECO:0000256" key="1">
    <source>
        <dbReference type="SAM" id="SignalP"/>
    </source>
</evidence>
<name>A0A7W9FWW1_BREVE</name>
<sequence>MTRFLTPALIITAMAAAVSPSLAQPREPVSPATPRAVMACKTDIATRRAYQREFGAAPVFVTAQEVVAARQNAQRWTTPRCMTEHQYNRLVASAQTRASL</sequence>
<gene>
    <name evidence="2" type="ORF">HNP47_002976</name>
</gene>